<protein>
    <submittedName>
        <fullName evidence="10">Tetratricopeptide repeat protein 21B-like</fullName>
    </submittedName>
</protein>
<dbReference type="InterPro" id="IPR056832">
    <property type="entry name" value="ARM_TT21_2nd"/>
</dbReference>
<dbReference type="FunFam" id="1.25.40.10:FF:000219">
    <property type="entry name" value="Tetratricopeptide repeat domain 21B"/>
    <property type="match status" value="1"/>
</dbReference>
<dbReference type="SUPFAM" id="SSF48452">
    <property type="entry name" value="TPR-like"/>
    <property type="match status" value="3"/>
</dbReference>
<gene>
    <name evidence="10" type="primary">ttc21a</name>
</gene>
<dbReference type="PROSITE" id="PS50005">
    <property type="entry name" value="TPR"/>
    <property type="match status" value="2"/>
</dbReference>
<dbReference type="InterPro" id="IPR040364">
    <property type="entry name" value="TTC21A/TTC21B"/>
</dbReference>
<evidence type="ECO:0000256" key="4">
    <source>
        <dbReference type="PROSITE-ProRule" id="PRU00339"/>
    </source>
</evidence>
<dbReference type="PANTHER" id="PTHR14699:SF2">
    <property type="entry name" value="TETRATRICOPEPTIDE REPEAT PROTEIN 21A"/>
    <property type="match status" value="1"/>
</dbReference>
<keyword evidence="2" id="KW-0677">Repeat</keyword>
<keyword evidence="3 4" id="KW-0802">TPR repeat</keyword>
<keyword evidence="11" id="KW-1185">Reference proteome</keyword>
<dbReference type="InterPro" id="IPR011990">
    <property type="entry name" value="TPR-like_helical_dom_sf"/>
</dbReference>
<dbReference type="Pfam" id="PF25064">
    <property type="entry name" value="ARM_TT21_5th"/>
    <property type="match status" value="1"/>
</dbReference>
<dbReference type="InterPro" id="IPR056835">
    <property type="entry name" value="ARM_TT21_5th"/>
</dbReference>
<dbReference type="Pfam" id="PF25063">
    <property type="entry name" value="ARM_TT21_C"/>
    <property type="match status" value="1"/>
</dbReference>
<dbReference type="GO" id="GO:0061512">
    <property type="term" value="P:protein localization to cilium"/>
    <property type="evidence" value="ECO:0007669"/>
    <property type="project" value="TreeGrafter"/>
</dbReference>
<reference evidence="10" key="2">
    <citation type="submission" date="2025-09" db="UniProtKB">
        <authorList>
            <consortium name="Ensembl"/>
        </authorList>
    </citation>
    <scope>IDENTIFICATION</scope>
</reference>
<dbReference type="GO" id="GO:0030991">
    <property type="term" value="C:intraciliary transport particle A"/>
    <property type="evidence" value="ECO:0007669"/>
    <property type="project" value="TreeGrafter"/>
</dbReference>
<evidence type="ECO:0000256" key="3">
    <source>
        <dbReference type="ARBA" id="ARBA00022803"/>
    </source>
</evidence>
<dbReference type="InterPro" id="IPR056836">
    <property type="entry name" value="ARM_TT21_4th"/>
</dbReference>
<dbReference type="GO" id="GO:0005929">
    <property type="term" value="C:cilium"/>
    <property type="evidence" value="ECO:0007669"/>
    <property type="project" value="GOC"/>
</dbReference>
<dbReference type="Pfam" id="PF25068">
    <property type="entry name" value="ARM_TT21_4th"/>
    <property type="match status" value="1"/>
</dbReference>
<evidence type="ECO:0000259" key="9">
    <source>
        <dbReference type="Pfam" id="PF25068"/>
    </source>
</evidence>
<evidence type="ECO:0000256" key="1">
    <source>
        <dbReference type="ARBA" id="ARBA00010935"/>
    </source>
</evidence>
<sequence length="1204" mass="138121">YYSQGLEKYYRHAINTAVKNLKLYNNDPVLRFFKAFATLMEGNTQEALREFIQLRDHPYLSLCSTAALIYAHKRSETIDLEAVNQLNWELKLSGSAAGDRALYYAALLYWILELELKARTCIKKMLKLSETSPEGLILKGWIALTSDTEENRPQAIRYFDSGVQDAGNLFGLMGKVKRQNELCALDIANQIIVSHPDFSPALLMKMKVFVSLRDWEQTEAVAQRCVLLSAYHLIERFRCSSVFLLEICRVLERDGRDLKALQMMTVKVRLQALMSAVEISEPCNPSLHVEITAAISRLCGHNPEILQMLTVFVRRVSSRTPVASDVICELGYLLNHQSKYKDAHKCYSTALKTEPKCTSALVGTIRCQLMCDQLEEAAQHLALFCEVQESLGNTAEVPLLKALLGRKQSAGEETVMQLLKDATELHFSALRGLNYGVEYLQMLDLNFLLQIVCMHLESKQDFALVPGQTPPFWLKHSNMILETVIKAVPGMSTIFQYFCVCVCFELMSVIYQVRDRFRFHLLKARALLRSGDLNNAIQCLKITMSMPRVRRPSEGPQFFISPSERVSVYLELTEALRLNGEQHEATRVLQDAILRFKGTPEETRLMLANVDLALARDDVDAAVVVLQNILPTESTYIQAREKMAHIYLERKHNEKLYITCYREISEQLPGAHTRILLADAFMKIHQPEEAVKIYREVEKIAPKDTLAKKIGQALVKAHEYDTAVSYYELALKTDTLDCLMSVELSELLLKLKRFEKAQQVLEKALEREPMSFSKTKVDLMQSLKNSLTFFCGFSMCIQMKMLFCQLHDLQQKVVFRTANEHPEELEDQRKLLVVICCDWAREFHLRRNLEKAKQHYTDALNHSPDNEEVSKHYLLNLNISFLFPFLIDNFHAMAKFLHILRRMGKLDDVRSVFIACEKFSPLSVREPGYNYCKGLYFWSLTDALMHLNKARGDADWGEPAVDLMDRICLNPDRDVFGGEVLHKGQKHTSETRISTAHNILSMFRPRSKSEQDKLELLSNLCRISSKEPKEVERAVLELTDMQAKNASLLMMAQGFVQLKQIPRARNVLKRLSRIEWSDTNADDLESACLLLADMYIKTGKYTQVDKLLDSCIRHNQSCSKAYEYRGLIMESEQRHSDAALQYELAWKHSSRAHPAVGFRLAFNYLKCKNYTLAVDVCHQVLQQRPDYPEIQDELLTRAQLSLRL</sequence>
<name>A0A673GR98_9TELE</name>
<dbReference type="PANTHER" id="PTHR14699">
    <property type="entry name" value="STI2 PROTEIN-RELATED"/>
    <property type="match status" value="1"/>
</dbReference>
<dbReference type="InterPro" id="IPR056833">
    <property type="entry name" value="ARM_TT21_N"/>
</dbReference>
<proteinExistence type="inferred from homology"/>
<dbReference type="Gene3D" id="1.25.40.10">
    <property type="entry name" value="Tetratricopeptide repeat domain"/>
    <property type="match status" value="3"/>
</dbReference>
<feature type="domain" description="Tetratricopeptide repeat protein 21A/21B C-terminal ARM" evidence="7">
    <location>
        <begin position="995"/>
        <end position="1199"/>
    </location>
</feature>
<dbReference type="InterPro" id="IPR056834">
    <property type="entry name" value="ARM_TT21_C"/>
</dbReference>
<evidence type="ECO:0000259" key="8">
    <source>
        <dbReference type="Pfam" id="PF25064"/>
    </source>
</evidence>
<evidence type="ECO:0000259" key="5">
    <source>
        <dbReference type="Pfam" id="PF25060"/>
    </source>
</evidence>
<dbReference type="GO" id="GO:0035721">
    <property type="term" value="P:intraciliary retrograde transport"/>
    <property type="evidence" value="ECO:0007669"/>
    <property type="project" value="TreeGrafter"/>
</dbReference>
<evidence type="ECO:0000259" key="7">
    <source>
        <dbReference type="Pfam" id="PF25063"/>
    </source>
</evidence>
<evidence type="ECO:0000259" key="6">
    <source>
        <dbReference type="Pfam" id="PF25062"/>
    </source>
</evidence>
<dbReference type="Proteomes" id="UP000472270">
    <property type="component" value="Unassembled WGS sequence"/>
</dbReference>
<comment type="similarity">
    <text evidence="1">Belongs to the TTC21 family.</text>
</comment>
<feature type="repeat" description="TPR" evidence="4">
    <location>
        <begin position="671"/>
        <end position="704"/>
    </location>
</feature>
<feature type="domain" description="Tetratricopeptide repeat protein 21A/21B second ARM" evidence="5">
    <location>
        <begin position="269"/>
        <end position="493"/>
    </location>
</feature>
<feature type="domain" description="Tetratricopeptide repeat protein 21A/21B fourth ARM" evidence="9">
    <location>
        <begin position="706"/>
        <end position="860"/>
    </location>
</feature>
<feature type="domain" description="Tetratricopeptide repeat protein 21A/21B fifth ARM repeats" evidence="8">
    <location>
        <begin position="888"/>
        <end position="969"/>
    </location>
</feature>
<dbReference type="Pfam" id="PF25060">
    <property type="entry name" value="ARM_TT21_2nd"/>
    <property type="match status" value="1"/>
</dbReference>
<evidence type="ECO:0000313" key="11">
    <source>
        <dbReference type="Proteomes" id="UP000472270"/>
    </source>
</evidence>
<feature type="domain" description="Tetratricopeptide repeat protein 21A/21B N-terminal ARM repeat" evidence="6">
    <location>
        <begin position="6"/>
        <end position="218"/>
    </location>
</feature>
<dbReference type="Pfam" id="PF25062">
    <property type="entry name" value="ARM_TT21_N"/>
    <property type="match status" value="1"/>
</dbReference>
<dbReference type="Pfam" id="PF25058">
    <property type="entry name" value="ARM_TT21"/>
    <property type="match status" value="1"/>
</dbReference>
<evidence type="ECO:0000256" key="2">
    <source>
        <dbReference type="ARBA" id="ARBA00022737"/>
    </source>
</evidence>
<dbReference type="AlphaFoldDB" id="A0A673GR98"/>
<dbReference type="SMART" id="SM00028">
    <property type="entry name" value="TPR"/>
    <property type="match status" value="9"/>
</dbReference>
<feature type="repeat" description="TPR" evidence="4">
    <location>
        <begin position="324"/>
        <end position="357"/>
    </location>
</feature>
<dbReference type="InterPro" id="IPR019734">
    <property type="entry name" value="TPR_rpt"/>
</dbReference>
<dbReference type="FunFam" id="1.25.40.10:FF:000548">
    <property type="entry name" value="Tetratricopeptide repeat domain 21A"/>
    <property type="match status" value="1"/>
</dbReference>
<organism evidence="10 11">
    <name type="scientific">Sinocyclocheilus rhinocerous</name>
    <dbReference type="NCBI Taxonomy" id="307959"/>
    <lineage>
        <taxon>Eukaryota</taxon>
        <taxon>Metazoa</taxon>
        <taxon>Chordata</taxon>
        <taxon>Craniata</taxon>
        <taxon>Vertebrata</taxon>
        <taxon>Euteleostomi</taxon>
        <taxon>Actinopterygii</taxon>
        <taxon>Neopterygii</taxon>
        <taxon>Teleostei</taxon>
        <taxon>Ostariophysi</taxon>
        <taxon>Cypriniformes</taxon>
        <taxon>Cyprinidae</taxon>
        <taxon>Cyprininae</taxon>
        <taxon>Sinocyclocheilus</taxon>
    </lineage>
</organism>
<evidence type="ECO:0000313" key="10">
    <source>
        <dbReference type="Ensembl" id="ENSSRHP00000016041.1"/>
    </source>
</evidence>
<accession>A0A673GR98</accession>
<reference evidence="10" key="1">
    <citation type="submission" date="2025-08" db="UniProtKB">
        <authorList>
            <consortium name="Ensembl"/>
        </authorList>
    </citation>
    <scope>IDENTIFICATION</scope>
</reference>
<dbReference type="Ensembl" id="ENSSRHT00000016575.1">
    <property type="protein sequence ID" value="ENSSRHP00000016041.1"/>
    <property type="gene ID" value="ENSSRHG00000008846.1"/>
</dbReference>